<keyword evidence="5 11" id="KW-0863">Zinc-finger</keyword>
<dbReference type="Gene3D" id="3.30.160.60">
    <property type="entry name" value="Classic Zinc Finger"/>
    <property type="match status" value="4"/>
</dbReference>
<dbReference type="InterPro" id="IPR036236">
    <property type="entry name" value="Znf_C2H2_sf"/>
</dbReference>
<dbReference type="AlphaFoldDB" id="G1KUE2"/>
<comment type="similarity">
    <text evidence="2">Belongs to the krueppel C2H2-type zinc-finger protein family.</text>
</comment>
<dbReference type="InParanoid" id="G1KUE2"/>
<dbReference type="GO" id="GO:0006357">
    <property type="term" value="P:regulation of transcription by RNA polymerase II"/>
    <property type="evidence" value="ECO:0000318"/>
    <property type="project" value="GO_Central"/>
</dbReference>
<feature type="compositionally biased region" description="Polar residues" evidence="12">
    <location>
        <begin position="9"/>
        <end position="24"/>
    </location>
</feature>
<dbReference type="SUPFAM" id="SSF57667">
    <property type="entry name" value="beta-beta-alpha zinc fingers"/>
    <property type="match status" value="2"/>
</dbReference>
<keyword evidence="10" id="KW-0539">Nucleus</keyword>
<accession>G1KUE2</accession>
<keyword evidence="3" id="KW-0479">Metal-binding</keyword>
<evidence type="ECO:0000256" key="1">
    <source>
        <dbReference type="ARBA" id="ARBA00004123"/>
    </source>
</evidence>
<evidence type="ECO:0000256" key="4">
    <source>
        <dbReference type="ARBA" id="ARBA00022737"/>
    </source>
</evidence>
<dbReference type="GeneTree" id="ENSGT01150000286918"/>
<dbReference type="Pfam" id="PF23611">
    <property type="entry name" value="zf-C2H2_16"/>
    <property type="match status" value="1"/>
</dbReference>
<reference evidence="14" key="2">
    <citation type="submission" date="2025-08" db="UniProtKB">
        <authorList>
            <consortium name="Ensembl"/>
        </authorList>
    </citation>
    <scope>IDENTIFICATION</scope>
</reference>
<evidence type="ECO:0000256" key="11">
    <source>
        <dbReference type="PROSITE-ProRule" id="PRU00042"/>
    </source>
</evidence>
<proteinExistence type="inferred from homology"/>
<keyword evidence="6" id="KW-0862">Zinc</keyword>
<feature type="region of interest" description="Disordered" evidence="12">
    <location>
        <begin position="1"/>
        <end position="71"/>
    </location>
</feature>
<feature type="domain" description="C2H2-type" evidence="13">
    <location>
        <begin position="129"/>
        <end position="156"/>
    </location>
</feature>
<dbReference type="PROSITE" id="PS00028">
    <property type="entry name" value="ZINC_FINGER_C2H2_1"/>
    <property type="match status" value="4"/>
</dbReference>
<dbReference type="FunFam" id="3.30.160.60:FF:002254">
    <property type="entry name" value="Zinc finger protein 540"/>
    <property type="match status" value="1"/>
</dbReference>
<reference evidence="14 15" key="1">
    <citation type="submission" date="2009-12" db="EMBL/GenBank/DDBJ databases">
        <title>The Genome Sequence of Anolis carolinensis (Green Anole Lizard).</title>
        <authorList>
            <consortium name="The Genome Sequencing Platform"/>
            <person name="Di Palma F."/>
            <person name="Alfoldi J."/>
            <person name="Heiman D."/>
            <person name="Young S."/>
            <person name="Grabherr M."/>
            <person name="Johnson J."/>
            <person name="Lander E.S."/>
            <person name="Lindblad-Toh K."/>
        </authorList>
    </citation>
    <scope>NUCLEOTIDE SEQUENCE [LARGE SCALE GENOMIC DNA]</scope>
    <source>
        <strain evidence="14 15">JBL SC #1</strain>
    </source>
</reference>
<keyword evidence="8" id="KW-0238">DNA-binding</keyword>
<organism evidence="14 15">
    <name type="scientific">Anolis carolinensis</name>
    <name type="common">Green anole</name>
    <name type="synonym">American chameleon</name>
    <dbReference type="NCBI Taxonomy" id="28377"/>
    <lineage>
        <taxon>Eukaryota</taxon>
        <taxon>Metazoa</taxon>
        <taxon>Chordata</taxon>
        <taxon>Craniata</taxon>
        <taxon>Vertebrata</taxon>
        <taxon>Euteleostomi</taxon>
        <taxon>Lepidosauria</taxon>
        <taxon>Squamata</taxon>
        <taxon>Bifurcata</taxon>
        <taxon>Unidentata</taxon>
        <taxon>Episquamata</taxon>
        <taxon>Toxicofera</taxon>
        <taxon>Iguania</taxon>
        <taxon>Dactyloidae</taxon>
        <taxon>Anolis</taxon>
    </lineage>
</organism>
<comment type="subcellular location">
    <subcellularLocation>
        <location evidence="1">Nucleus</location>
    </subcellularLocation>
</comment>
<dbReference type="Ensembl" id="ENSACAT00000017870.3">
    <property type="protein sequence ID" value="ENSACAP00000017524.3"/>
    <property type="gene ID" value="ENSACAG00000017800.3"/>
</dbReference>
<keyword evidence="7" id="KW-0805">Transcription regulation</keyword>
<dbReference type="PANTHER" id="PTHR23235">
    <property type="entry name" value="KRUEPPEL-LIKE TRANSCRIPTION FACTOR"/>
    <property type="match status" value="1"/>
</dbReference>
<dbReference type="FunFam" id="3.30.160.60:FF:002343">
    <property type="entry name" value="Zinc finger protein 33A"/>
    <property type="match status" value="2"/>
</dbReference>
<feature type="domain" description="C2H2-type" evidence="13">
    <location>
        <begin position="185"/>
        <end position="212"/>
    </location>
</feature>
<keyword evidence="15" id="KW-1185">Reference proteome</keyword>
<dbReference type="HOGENOM" id="CLU_002678_17_1_1"/>
<evidence type="ECO:0000313" key="15">
    <source>
        <dbReference type="Proteomes" id="UP000001646"/>
    </source>
</evidence>
<dbReference type="GO" id="GO:0000981">
    <property type="term" value="F:DNA-binding transcription factor activity, RNA polymerase II-specific"/>
    <property type="evidence" value="ECO:0000318"/>
    <property type="project" value="GO_Central"/>
</dbReference>
<evidence type="ECO:0000313" key="14">
    <source>
        <dbReference type="Ensembl" id="ENSACAP00000017524.3"/>
    </source>
</evidence>
<dbReference type="GO" id="GO:0000978">
    <property type="term" value="F:RNA polymerase II cis-regulatory region sequence-specific DNA binding"/>
    <property type="evidence" value="ECO:0000318"/>
    <property type="project" value="GO_Central"/>
</dbReference>
<evidence type="ECO:0000256" key="12">
    <source>
        <dbReference type="SAM" id="MobiDB-lite"/>
    </source>
</evidence>
<feature type="compositionally biased region" description="Basic and acidic residues" evidence="12">
    <location>
        <begin position="42"/>
        <end position="51"/>
    </location>
</feature>
<protein>
    <recommendedName>
        <fullName evidence="13">C2H2-type domain-containing protein</fullName>
    </recommendedName>
</protein>
<reference evidence="14" key="3">
    <citation type="submission" date="2025-09" db="UniProtKB">
        <authorList>
            <consortium name="Ensembl"/>
        </authorList>
    </citation>
    <scope>IDENTIFICATION</scope>
</reference>
<evidence type="ECO:0000256" key="9">
    <source>
        <dbReference type="ARBA" id="ARBA00023163"/>
    </source>
</evidence>
<dbReference type="Pfam" id="PF00096">
    <property type="entry name" value="zf-C2H2"/>
    <property type="match status" value="3"/>
</dbReference>
<evidence type="ECO:0000259" key="13">
    <source>
        <dbReference type="PROSITE" id="PS50157"/>
    </source>
</evidence>
<dbReference type="Proteomes" id="UP000001646">
    <property type="component" value="Chromosome 2"/>
</dbReference>
<name>G1KUE2_ANOCA</name>
<evidence type="ECO:0000256" key="3">
    <source>
        <dbReference type="ARBA" id="ARBA00022723"/>
    </source>
</evidence>
<keyword evidence="4" id="KW-0677">Repeat</keyword>
<sequence length="240" mass="27294">ATCPGEIKISSQVESSPAEPSQRSLPIASNIHKSGYRLMSQESKKYMETERKHTKSLTGADNKASTDTGKPLFSKYGRKYHSVSDGFVDLNPRKKDAKCPKDGETSKSHGHWKDSLVKHQLSHTGVKPYECSQCGKCFTLRSTLKNHQRIHTGEKPYECSQCGKCFTLKCTLMVHQRIHTGEKPYKCSQCGKCFAKRYNLKIHQRIHTGEKPYKCSQCGKSFAERKKLKYHQRIHTGEKL</sequence>
<evidence type="ECO:0000256" key="2">
    <source>
        <dbReference type="ARBA" id="ARBA00006991"/>
    </source>
</evidence>
<dbReference type="PROSITE" id="PS50157">
    <property type="entry name" value="ZINC_FINGER_C2H2_2"/>
    <property type="match status" value="4"/>
</dbReference>
<dbReference type="Bgee" id="ENSACAG00000017800">
    <property type="expression patterns" value="Expressed in ovary and 9 other cell types or tissues"/>
</dbReference>
<evidence type="ECO:0000256" key="8">
    <source>
        <dbReference type="ARBA" id="ARBA00023125"/>
    </source>
</evidence>
<dbReference type="GO" id="GO:0005634">
    <property type="term" value="C:nucleus"/>
    <property type="evidence" value="ECO:0007669"/>
    <property type="project" value="UniProtKB-SubCell"/>
</dbReference>
<evidence type="ECO:0000256" key="6">
    <source>
        <dbReference type="ARBA" id="ARBA00022833"/>
    </source>
</evidence>
<dbReference type="GO" id="GO:0008270">
    <property type="term" value="F:zinc ion binding"/>
    <property type="evidence" value="ECO:0007669"/>
    <property type="project" value="UniProtKB-KW"/>
</dbReference>
<dbReference type="InterPro" id="IPR013087">
    <property type="entry name" value="Znf_C2H2_type"/>
</dbReference>
<dbReference type="InterPro" id="IPR056438">
    <property type="entry name" value="Znf-C2H2_CTCF"/>
</dbReference>
<evidence type="ECO:0000256" key="5">
    <source>
        <dbReference type="ARBA" id="ARBA00022771"/>
    </source>
</evidence>
<dbReference type="FunFam" id="3.30.160.60:FF:000044">
    <property type="entry name" value="zinc finger protein 37 homolog"/>
    <property type="match status" value="1"/>
</dbReference>
<evidence type="ECO:0000256" key="7">
    <source>
        <dbReference type="ARBA" id="ARBA00023015"/>
    </source>
</evidence>
<dbReference type="eggNOG" id="KOG1721">
    <property type="taxonomic scope" value="Eukaryota"/>
</dbReference>
<keyword evidence="9" id="KW-0804">Transcription</keyword>
<dbReference type="SMART" id="SM00355">
    <property type="entry name" value="ZnF_C2H2"/>
    <property type="match status" value="4"/>
</dbReference>
<dbReference type="PANTHER" id="PTHR23235:SF142">
    <property type="entry name" value="ZINC FINGER PROTEIN 384"/>
    <property type="match status" value="1"/>
</dbReference>
<feature type="domain" description="C2H2-type" evidence="13">
    <location>
        <begin position="157"/>
        <end position="184"/>
    </location>
</feature>
<evidence type="ECO:0000256" key="10">
    <source>
        <dbReference type="ARBA" id="ARBA00023242"/>
    </source>
</evidence>
<feature type="domain" description="C2H2-type" evidence="13">
    <location>
        <begin position="213"/>
        <end position="240"/>
    </location>
</feature>
<feature type="compositionally biased region" description="Polar residues" evidence="12">
    <location>
        <begin position="56"/>
        <end position="68"/>
    </location>
</feature>